<evidence type="ECO:0000313" key="3">
    <source>
        <dbReference type="EMBL" id="PRW57796.1"/>
    </source>
</evidence>
<dbReference type="Proteomes" id="UP000239899">
    <property type="component" value="Unassembled WGS sequence"/>
</dbReference>
<keyword evidence="1" id="KW-0732">Signal</keyword>
<dbReference type="Gene3D" id="3.20.20.370">
    <property type="entry name" value="Glycoside hydrolase/deacetylase"/>
    <property type="match status" value="1"/>
</dbReference>
<dbReference type="OrthoDB" id="504708at2759"/>
<name>A0A2P6TUS9_CHLSO</name>
<dbReference type="InterPro" id="IPR052740">
    <property type="entry name" value="CE4"/>
</dbReference>
<dbReference type="CDD" id="cd10919">
    <property type="entry name" value="CE4_CDA_like"/>
    <property type="match status" value="1"/>
</dbReference>
<sequence>MVSSFVAALLILLIARQAAGYPCTPARRADCPKPPGGLALQQVPQFVTVTWDDAVTSQSYGIVQQILGGLRRRNGCPIPSTYFVTAQDTVPAAVQALYLSGNEIATHTLTHVKYPSAQEIVGCRDWLVNATGIPRQRINGFRTPFLLHNATTRRALAAAGFLYDSSLPDSAPSAISPSVRQRAFPYRMDAGIPQTCETGSCSASERWPLWEVPLWAAADAAGRPIASMDPAGDAFEIYKRELGWRLGGNRAPLGLFLHAGAESAPERVAQLRKFVQYAAAQQDVWFVTNQQLLAWMAQPVPASTVAAQLGCKPPADIAAGVKACAAFVSDCNFGSWDGRKCRCVCMGEGAPGGFCRSRMGECSLSC</sequence>
<dbReference type="PANTHER" id="PTHR45985:SF3">
    <property type="entry name" value="CHITIN DEACETYLASE-LIKE 4"/>
    <property type="match status" value="1"/>
</dbReference>
<dbReference type="EMBL" id="LHPG02000006">
    <property type="protein sequence ID" value="PRW57796.1"/>
    <property type="molecule type" value="Genomic_DNA"/>
</dbReference>
<keyword evidence="4" id="KW-1185">Reference proteome</keyword>
<dbReference type="AlphaFoldDB" id="A0A2P6TUS9"/>
<reference evidence="3 4" key="1">
    <citation type="journal article" date="2018" name="Plant J.">
        <title>Genome sequences of Chlorella sorokiniana UTEX 1602 and Micractinium conductrix SAG 241.80: implications to maltose excretion by a green alga.</title>
        <authorList>
            <person name="Arriola M.B."/>
            <person name="Velmurugan N."/>
            <person name="Zhang Y."/>
            <person name="Plunkett M.H."/>
            <person name="Hondzo H."/>
            <person name="Barney B.M."/>
        </authorList>
    </citation>
    <scope>NUCLEOTIDE SEQUENCE [LARGE SCALE GENOMIC DNA]</scope>
    <source>
        <strain evidence="4">UTEX 1602</strain>
    </source>
</reference>
<accession>A0A2P6TUS9</accession>
<evidence type="ECO:0000256" key="1">
    <source>
        <dbReference type="SAM" id="SignalP"/>
    </source>
</evidence>
<feature type="chain" id="PRO_5015121243" evidence="1">
    <location>
        <begin position="21"/>
        <end position="366"/>
    </location>
</feature>
<dbReference type="GO" id="GO:0016810">
    <property type="term" value="F:hydrolase activity, acting on carbon-nitrogen (but not peptide) bonds"/>
    <property type="evidence" value="ECO:0007669"/>
    <property type="project" value="InterPro"/>
</dbReference>
<proteinExistence type="predicted"/>
<dbReference type="SUPFAM" id="SSF88713">
    <property type="entry name" value="Glycoside hydrolase/deacetylase"/>
    <property type="match status" value="1"/>
</dbReference>
<comment type="caution">
    <text evidence="3">The sequence shown here is derived from an EMBL/GenBank/DDBJ whole genome shotgun (WGS) entry which is preliminary data.</text>
</comment>
<dbReference type="InterPro" id="IPR002509">
    <property type="entry name" value="NODB_dom"/>
</dbReference>
<gene>
    <name evidence="3" type="ORF">C2E21_3530</name>
</gene>
<organism evidence="3 4">
    <name type="scientific">Chlorella sorokiniana</name>
    <name type="common">Freshwater green alga</name>
    <dbReference type="NCBI Taxonomy" id="3076"/>
    <lineage>
        <taxon>Eukaryota</taxon>
        <taxon>Viridiplantae</taxon>
        <taxon>Chlorophyta</taxon>
        <taxon>core chlorophytes</taxon>
        <taxon>Trebouxiophyceae</taxon>
        <taxon>Chlorellales</taxon>
        <taxon>Chlorellaceae</taxon>
        <taxon>Chlorella clade</taxon>
        <taxon>Chlorella</taxon>
    </lineage>
</organism>
<dbReference type="GO" id="GO:0005975">
    <property type="term" value="P:carbohydrate metabolic process"/>
    <property type="evidence" value="ECO:0007669"/>
    <property type="project" value="InterPro"/>
</dbReference>
<dbReference type="InterPro" id="IPR011330">
    <property type="entry name" value="Glyco_hydro/deAcase_b/a-brl"/>
</dbReference>
<feature type="domain" description="NodB homology" evidence="2">
    <location>
        <begin position="45"/>
        <end position="161"/>
    </location>
</feature>
<feature type="signal peptide" evidence="1">
    <location>
        <begin position="1"/>
        <end position="20"/>
    </location>
</feature>
<evidence type="ECO:0000259" key="2">
    <source>
        <dbReference type="Pfam" id="PF01522"/>
    </source>
</evidence>
<evidence type="ECO:0000313" key="4">
    <source>
        <dbReference type="Proteomes" id="UP000239899"/>
    </source>
</evidence>
<dbReference type="PANTHER" id="PTHR45985">
    <property type="match status" value="1"/>
</dbReference>
<dbReference type="Pfam" id="PF01522">
    <property type="entry name" value="Polysacc_deac_1"/>
    <property type="match status" value="1"/>
</dbReference>
<protein>
    <submittedName>
        <fullName evidence="3">Polysaccharide deacetylase domain-containing</fullName>
    </submittedName>
</protein>